<dbReference type="Gene3D" id="3.40.30.10">
    <property type="entry name" value="Glutaredoxin"/>
    <property type="match status" value="1"/>
</dbReference>
<dbReference type="AlphaFoldDB" id="A0A1H0EUQ1"/>
<comment type="caution">
    <text evidence="7">The sequence shown here is derived from an EMBL/GenBank/DDBJ whole genome shotgun (WGS) entry which is preliminary data.</text>
</comment>
<dbReference type="InterPro" id="IPR036249">
    <property type="entry name" value="Thioredoxin-like_sf"/>
</dbReference>
<proteinExistence type="predicted"/>
<evidence type="ECO:0000313" key="7">
    <source>
        <dbReference type="EMBL" id="SDN86167.1"/>
    </source>
</evidence>
<dbReference type="PANTHER" id="PTHR42852">
    <property type="entry name" value="THIOL:DISULFIDE INTERCHANGE PROTEIN DSBE"/>
    <property type="match status" value="1"/>
</dbReference>
<evidence type="ECO:0000259" key="6">
    <source>
        <dbReference type="PROSITE" id="PS51352"/>
    </source>
</evidence>
<protein>
    <recommendedName>
        <fullName evidence="6">Thioredoxin domain-containing protein</fullName>
    </recommendedName>
</protein>
<evidence type="ECO:0000313" key="8">
    <source>
        <dbReference type="Proteomes" id="UP000199134"/>
    </source>
</evidence>
<dbReference type="SUPFAM" id="SSF52833">
    <property type="entry name" value="Thioredoxin-like"/>
    <property type="match status" value="1"/>
</dbReference>
<organism evidence="7 8">
    <name type="scientific">Prevotella communis</name>
    <dbReference type="NCBI Taxonomy" id="2913614"/>
    <lineage>
        <taxon>Bacteria</taxon>
        <taxon>Pseudomonadati</taxon>
        <taxon>Bacteroidota</taxon>
        <taxon>Bacteroidia</taxon>
        <taxon>Bacteroidales</taxon>
        <taxon>Prevotellaceae</taxon>
        <taxon>Prevotella</taxon>
    </lineage>
</organism>
<evidence type="ECO:0000256" key="4">
    <source>
        <dbReference type="ARBA" id="ARBA00023284"/>
    </source>
</evidence>
<dbReference type="GO" id="GO:0030313">
    <property type="term" value="C:cell envelope"/>
    <property type="evidence" value="ECO:0007669"/>
    <property type="project" value="UniProtKB-SubCell"/>
</dbReference>
<dbReference type="GO" id="GO:0017004">
    <property type="term" value="P:cytochrome complex assembly"/>
    <property type="evidence" value="ECO:0007669"/>
    <property type="project" value="UniProtKB-KW"/>
</dbReference>
<keyword evidence="4" id="KW-0676">Redox-active center</keyword>
<dbReference type="RefSeq" id="WP_091852333.1">
    <property type="nucleotide sequence ID" value="NZ_FNIW01000004.1"/>
</dbReference>
<dbReference type="EMBL" id="FNIW01000004">
    <property type="protein sequence ID" value="SDN86167.1"/>
    <property type="molecule type" value="Genomic_DNA"/>
</dbReference>
<dbReference type="PROSITE" id="PS51352">
    <property type="entry name" value="THIOREDOXIN_2"/>
    <property type="match status" value="1"/>
</dbReference>
<feature type="chain" id="PRO_5011438660" description="Thioredoxin domain-containing protein" evidence="5">
    <location>
        <begin position="21"/>
        <end position="486"/>
    </location>
</feature>
<evidence type="ECO:0000256" key="2">
    <source>
        <dbReference type="ARBA" id="ARBA00022748"/>
    </source>
</evidence>
<sequence>MNKKTIITILIALVAMAGQAQKHLPAFQYSKEPAVLSGQIIGNNQQITESVHVRYSLKYTSGMGDALRQTSAAVDADGRFTLSLPTGTTVDCHVAVGECRFICYVVPGQTVTFTLDLNKLETQGLANALTFSGQLSDFNHDLVYATEQGIDPETIYRDIEAKRNMGQLANELPEKSEQGYFHYLDSTYQRVNELIDNDREIGQAYREFAKAVNRYEWGAMMPFCGQSIQYAGIDTDEAYDAFEARLKQRLEVYMKDDPWANPVLCYVMWSMPETFVDSYVSHPVKLPTDYQQCHLASKFLEQMGAQRFLLTEVQKDSVLTFLPELAQDVLDYNERMERELSFVSEQGMSRVCTLPDNADDILATILKPYNGKPVLLDLWETTCGPCRLAFKDMHDKKKDLADRIHFVNIASENSDLATWQRLIPNYIGDHYRLTKQQLQSLHSQLPCNTSGVPIWVLINADGTIHHAFTGWRNVDDMMKEINQVLQ</sequence>
<keyword evidence="5" id="KW-0732">Signal</keyword>
<dbReference type="InterPro" id="IPR050553">
    <property type="entry name" value="Thioredoxin_ResA/DsbE_sf"/>
</dbReference>
<evidence type="ECO:0000256" key="5">
    <source>
        <dbReference type="SAM" id="SignalP"/>
    </source>
</evidence>
<comment type="subcellular location">
    <subcellularLocation>
        <location evidence="1">Cell envelope</location>
    </subcellularLocation>
</comment>
<dbReference type="PANTHER" id="PTHR42852:SF6">
    <property type="entry name" value="THIOL:DISULFIDE INTERCHANGE PROTEIN DSBE"/>
    <property type="match status" value="1"/>
</dbReference>
<gene>
    <name evidence="7" type="ORF">SAMN04487900_10463</name>
</gene>
<feature type="domain" description="Thioredoxin" evidence="6">
    <location>
        <begin position="316"/>
        <end position="486"/>
    </location>
</feature>
<accession>A0A1H0EUQ1</accession>
<dbReference type="Proteomes" id="UP000199134">
    <property type="component" value="Unassembled WGS sequence"/>
</dbReference>
<feature type="signal peptide" evidence="5">
    <location>
        <begin position="1"/>
        <end position="20"/>
    </location>
</feature>
<keyword evidence="2" id="KW-0201">Cytochrome c-type biogenesis</keyword>
<dbReference type="InterPro" id="IPR013766">
    <property type="entry name" value="Thioredoxin_domain"/>
</dbReference>
<dbReference type="OrthoDB" id="1096670at2"/>
<keyword evidence="3" id="KW-1015">Disulfide bond</keyword>
<evidence type="ECO:0000256" key="3">
    <source>
        <dbReference type="ARBA" id="ARBA00023157"/>
    </source>
</evidence>
<evidence type="ECO:0000256" key="1">
    <source>
        <dbReference type="ARBA" id="ARBA00004196"/>
    </source>
</evidence>
<name>A0A1H0EUQ1_9BACT</name>
<reference evidence="8" key="1">
    <citation type="submission" date="2016-10" db="EMBL/GenBank/DDBJ databases">
        <authorList>
            <person name="de Groot N.N."/>
        </authorList>
    </citation>
    <scope>NUCLEOTIDE SEQUENCE [LARGE SCALE GENOMIC DNA]</scope>
    <source>
        <strain evidence="8">BP1-145</strain>
    </source>
</reference>